<dbReference type="STRING" id="29563.SAMN02983006_02555"/>
<sequence length="190" mass="22338">MAKKDTSKLILEVAINLFSQKGYDSITIKDVANEANVSEMTVFRHFGNKLNLFNKSFTEYIYIPQFKYFFENNLTYNLKDDLLKISQIYQKTMENNKKIISIELKNNEFIPNSKSPLEIFPLTLKKELINYLLEMQNKGFISQKRNLEALAGNFLSINFGLFFNVNFLPELLKYNSLENYLEDYIDSFIN</sequence>
<evidence type="ECO:0000313" key="4">
    <source>
        <dbReference type="EMBL" id="SFM00367.1"/>
    </source>
</evidence>
<dbReference type="OrthoDB" id="9780824at2"/>
<reference evidence="4 5" key="1">
    <citation type="submission" date="2016-10" db="EMBL/GenBank/DDBJ databases">
        <authorList>
            <person name="de Groot N.N."/>
        </authorList>
    </citation>
    <scope>NUCLEOTIDE SEQUENCE [LARGE SCALE GENOMIC DNA]</scope>
    <source>
        <strain evidence="4 5">ATCC 51327</strain>
    </source>
</reference>
<dbReference type="PROSITE" id="PS50977">
    <property type="entry name" value="HTH_TETR_2"/>
    <property type="match status" value="1"/>
</dbReference>
<feature type="domain" description="HTH tetR-type" evidence="3">
    <location>
        <begin position="4"/>
        <end position="64"/>
    </location>
</feature>
<evidence type="ECO:0000256" key="1">
    <source>
        <dbReference type="ARBA" id="ARBA00023125"/>
    </source>
</evidence>
<dbReference type="PANTHER" id="PTHR43479">
    <property type="entry name" value="ACREF/ENVCD OPERON REPRESSOR-RELATED"/>
    <property type="match status" value="1"/>
</dbReference>
<dbReference type="Gene3D" id="1.10.357.10">
    <property type="entry name" value="Tetracycline Repressor, domain 2"/>
    <property type="match status" value="1"/>
</dbReference>
<dbReference type="GO" id="GO:0003677">
    <property type="term" value="F:DNA binding"/>
    <property type="evidence" value="ECO:0007669"/>
    <property type="project" value="UniProtKB-UniRule"/>
</dbReference>
<dbReference type="Pfam" id="PF00440">
    <property type="entry name" value="TetR_N"/>
    <property type="match status" value="1"/>
</dbReference>
<proteinExistence type="predicted"/>
<gene>
    <name evidence="4" type="ORF">SAMN02983006_02555</name>
</gene>
<dbReference type="SUPFAM" id="SSF46689">
    <property type="entry name" value="Homeodomain-like"/>
    <property type="match status" value="1"/>
</dbReference>
<feature type="DNA-binding region" description="H-T-H motif" evidence="2">
    <location>
        <begin position="27"/>
        <end position="46"/>
    </location>
</feature>
<organism evidence="4 5">
    <name type="scientific">Halanaerobium salsuginis</name>
    <dbReference type="NCBI Taxonomy" id="29563"/>
    <lineage>
        <taxon>Bacteria</taxon>
        <taxon>Bacillati</taxon>
        <taxon>Bacillota</taxon>
        <taxon>Clostridia</taxon>
        <taxon>Halanaerobiales</taxon>
        <taxon>Halanaerobiaceae</taxon>
        <taxon>Halanaerobium</taxon>
    </lineage>
</organism>
<dbReference type="AlphaFoldDB" id="A0A1I4MBP9"/>
<dbReference type="EMBL" id="FOTI01000051">
    <property type="protein sequence ID" value="SFM00367.1"/>
    <property type="molecule type" value="Genomic_DNA"/>
</dbReference>
<dbReference type="PANTHER" id="PTHR43479:SF11">
    <property type="entry name" value="ACREF_ENVCD OPERON REPRESSOR-RELATED"/>
    <property type="match status" value="1"/>
</dbReference>
<dbReference type="InterPro" id="IPR050624">
    <property type="entry name" value="HTH-type_Tx_Regulator"/>
</dbReference>
<dbReference type="Proteomes" id="UP000199006">
    <property type="component" value="Unassembled WGS sequence"/>
</dbReference>
<evidence type="ECO:0000256" key="2">
    <source>
        <dbReference type="PROSITE-ProRule" id="PRU00335"/>
    </source>
</evidence>
<evidence type="ECO:0000313" key="5">
    <source>
        <dbReference type="Proteomes" id="UP000199006"/>
    </source>
</evidence>
<keyword evidence="5" id="KW-1185">Reference proteome</keyword>
<dbReference type="InterPro" id="IPR009057">
    <property type="entry name" value="Homeodomain-like_sf"/>
</dbReference>
<accession>A0A1I4MBP9</accession>
<protein>
    <submittedName>
        <fullName evidence="4">Transcriptional regulator, TetR family</fullName>
    </submittedName>
</protein>
<name>A0A1I4MBP9_9FIRM</name>
<evidence type="ECO:0000259" key="3">
    <source>
        <dbReference type="PROSITE" id="PS50977"/>
    </source>
</evidence>
<dbReference type="InterPro" id="IPR001647">
    <property type="entry name" value="HTH_TetR"/>
</dbReference>
<dbReference type="RefSeq" id="WP_089862556.1">
    <property type="nucleotide sequence ID" value="NZ_FOTI01000051.1"/>
</dbReference>
<keyword evidence="1 2" id="KW-0238">DNA-binding</keyword>
<dbReference type="PRINTS" id="PR00455">
    <property type="entry name" value="HTHTETR"/>
</dbReference>